<evidence type="ECO:0000256" key="6">
    <source>
        <dbReference type="ARBA" id="ARBA00022692"/>
    </source>
</evidence>
<dbReference type="InterPro" id="IPR010917">
    <property type="entry name" value="TonB_rcpt_CS"/>
</dbReference>
<comment type="similarity">
    <text evidence="2 14 17">Belongs to the TonB-dependent receptor family.</text>
</comment>
<feature type="signal peptide" evidence="18">
    <location>
        <begin position="1"/>
        <end position="23"/>
    </location>
</feature>
<comment type="caution">
    <text evidence="21">The sequence shown here is derived from an EMBL/GenBank/DDBJ whole genome shotgun (WGS) entry which is preliminary data.</text>
</comment>
<dbReference type="PROSITE" id="PS01156">
    <property type="entry name" value="TONB_DEPENDENT_REC_2"/>
    <property type="match status" value="1"/>
</dbReference>
<sequence>MKSNLKFNLISLAMIAATTPAIAEEEETITVFGEKTQHSQVTTATKISTPTKLVPQTIESLPVEEITAFGNSTLSEALVGIPGINASGDTRFDGVKIRGFKASNDFYLDGFRDDMQYTRDLGNIETVEILKGPAAVLYGRGSSGGIINRVTKKPEAGLGSKLTTRIGSNDFYRVDADLNGEVNEDVQVRLNIAYEDAGSFRKGVDSKRNMLAPSISWNVNDDVTWLVQYERHESERVPDRGIPSVNGSPANVPIDTVYSNTDRDYINDITQSARSRLTWNINSALQLRHFFSYTNLNSEFDNTYVSRADENGDLTRSRWQQDLKANNFSNNFELESQFDTGFAEHNLLIGWEQSWQERIPKLYRNSGAIPSGNAYQPDTLPSYDDPMKLQFDSEHKVESYGLYLQDQVTIGNWIGLAGIRYDDFEIKTHKNTDNSEETVSNGSWSPRLGLVWNPVNEHAAYLSYSKTFLPVGGGLIGISPGKESNQLDPEHTRLYETGIKSDWFGGSLATTLSVYRLEMYNRRTRDPLDPSKIILTGLQRTDGIELSFNGFITEEITVRGGIAYQDAELVKAEDNIQGNRPTNTSSLNGQFFVGYKEESGLFGETGFIAVGDRFADSKNTVSLPGYARFDARVGYEWNNWIAQLSVENLLDKEYYVSATGAGQIMPGSPREFNLTTSYKF</sequence>
<feature type="short sequence motif" description="TonB box" evidence="15">
    <location>
        <begin position="28"/>
        <end position="34"/>
    </location>
</feature>
<feature type="domain" description="TonB-dependent receptor plug" evidence="20">
    <location>
        <begin position="54"/>
        <end position="146"/>
    </location>
</feature>
<dbReference type="InterPro" id="IPR037066">
    <property type="entry name" value="Plug_dom_sf"/>
</dbReference>
<organism evidence="21 22">
    <name type="scientific">Vibrio pectenicida</name>
    <dbReference type="NCBI Taxonomy" id="62763"/>
    <lineage>
        <taxon>Bacteria</taxon>
        <taxon>Pseudomonadati</taxon>
        <taxon>Pseudomonadota</taxon>
        <taxon>Gammaproteobacteria</taxon>
        <taxon>Vibrionales</taxon>
        <taxon>Vibrionaceae</taxon>
        <taxon>Vibrio</taxon>
    </lineage>
</organism>
<evidence type="ECO:0000259" key="20">
    <source>
        <dbReference type="Pfam" id="PF07715"/>
    </source>
</evidence>
<keyword evidence="4 14" id="KW-1134">Transmembrane beta strand</keyword>
<keyword evidence="5" id="KW-0410">Iron transport</keyword>
<dbReference type="InterPro" id="IPR010916">
    <property type="entry name" value="TonB_box_CS"/>
</dbReference>
<dbReference type="GO" id="GO:0015891">
    <property type="term" value="P:siderophore transport"/>
    <property type="evidence" value="ECO:0007669"/>
    <property type="project" value="InterPro"/>
</dbReference>
<evidence type="ECO:0000256" key="4">
    <source>
        <dbReference type="ARBA" id="ARBA00022452"/>
    </source>
</evidence>
<protein>
    <submittedName>
        <fullName evidence="21">TonB-dependent siderophore receptor</fullName>
    </submittedName>
</protein>
<feature type="short sequence motif" description="TonB C-terminal box" evidence="16">
    <location>
        <begin position="663"/>
        <end position="680"/>
    </location>
</feature>
<evidence type="ECO:0000313" key="21">
    <source>
        <dbReference type="EMBL" id="RSD31615.1"/>
    </source>
</evidence>
<comment type="subcellular location">
    <subcellularLocation>
        <location evidence="1 14">Cell outer membrane</location>
        <topology evidence="1 14">Multi-pass membrane protein</topology>
    </subcellularLocation>
</comment>
<dbReference type="NCBIfam" id="TIGR01783">
    <property type="entry name" value="TonB-siderophor"/>
    <property type="match status" value="1"/>
</dbReference>
<dbReference type="AlphaFoldDB" id="A0A427U4J7"/>
<keyword evidence="8" id="KW-0408">Iron</keyword>
<evidence type="ECO:0000256" key="18">
    <source>
        <dbReference type="SAM" id="SignalP"/>
    </source>
</evidence>
<dbReference type="Proteomes" id="UP000269041">
    <property type="component" value="Unassembled WGS sequence"/>
</dbReference>
<evidence type="ECO:0000256" key="11">
    <source>
        <dbReference type="ARBA" id="ARBA00023136"/>
    </source>
</evidence>
<dbReference type="PROSITE" id="PS52016">
    <property type="entry name" value="TONB_DEPENDENT_REC_3"/>
    <property type="match status" value="1"/>
</dbReference>
<dbReference type="CDD" id="cd01347">
    <property type="entry name" value="ligand_gated_channel"/>
    <property type="match status" value="1"/>
</dbReference>
<dbReference type="InterPro" id="IPR000531">
    <property type="entry name" value="Beta-barrel_TonB"/>
</dbReference>
<dbReference type="OrthoDB" id="127311at2"/>
<keyword evidence="11 14" id="KW-0472">Membrane</keyword>
<keyword evidence="6 14" id="KW-0812">Transmembrane</keyword>
<dbReference type="InterPro" id="IPR010105">
    <property type="entry name" value="TonB_sidphr_rcpt"/>
</dbReference>
<gene>
    <name evidence="21" type="ORF">EJA03_08030</name>
</gene>
<dbReference type="SUPFAM" id="SSF56935">
    <property type="entry name" value="Porins"/>
    <property type="match status" value="1"/>
</dbReference>
<keyword evidence="3 14" id="KW-0813">Transport</keyword>
<evidence type="ECO:0000256" key="5">
    <source>
        <dbReference type="ARBA" id="ARBA00022496"/>
    </source>
</evidence>
<evidence type="ECO:0000256" key="8">
    <source>
        <dbReference type="ARBA" id="ARBA00023004"/>
    </source>
</evidence>
<proteinExistence type="inferred from homology"/>
<evidence type="ECO:0000256" key="16">
    <source>
        <dbReference type="PROSITE-ProRule" id="PRU10144"/>
    </source>
</evidence>
<dbReference type="InterPro" id="IPR012910">
    <property type="entry name" value="Plug_dom"/>
</dbReference>
<evidence type="ECO:0000256" key="14">
    <source>
        <dbReference type="PROSITE-ProRule" id="PRU01360"/>
    </source>
</evidence>
<dbReference type="PROSITE" id="PS00430">
    <property type="entry name" value="TONB_DEPENDENT_REC_1"/>
    <property type="match status" value="1"/>
</dbReference>
<keyword evidence="10 15" id="KW-0798">TonB box</keyword>
<evidence type="ECO:0000256" key="17">
    <source>
        <dbReference type="RuleBase" id="RU003357"/>
    </source>
</evidence>
<evidence type="ECO:0000256" key="9">
    <source>
        <dbReference type="ARBA" id="ARBA00023065"/>
    </source>
</evidence>
<keyword evidence="9" id="KW-0406">Ion transport</keyword>
<accession>A0A427U4J7</accession>
<keyword evidence="12 21" id="KW-0675">Receptor</keyword>
<name>A0A427U4J7_9VIBR</name>
<evidence type="ECO:0000256" key="13">
    <source>
        <dbReference type="ARBA" id="ARBA00023237"/>
    </source>
</evidence>
<keyword evidence="22" id="KW-1185">Reference proteome</keyword>
<dbReference type="Gene3D" id="2.170.130.10">
    <property type="entry name" value="TonB-dependent receptor, plug domain"/>
    <property type="match status" value="1"/>
</dbReference>
<evidence type="ECO:0000256" key="1">
    <source>
        <dbReference type="ARBA" id="ARBA00004571"/>
    </source>
</evidence>
<dbReference type="GO" id="GO:0009279">
    <property type="term" value="C:cell outer membrane"/>
    <property type="evidence" value="ECO:0007669"/>
    <property type="project" value="UniProtKB-SubCell"/>
</dbReference>
<evidence type="ECO:0000256" key="12">
    <source>
        <dbReference type="ARBA" id="ARBA00023170"/>
    </source>
</evidence>
<dbReference type="Gene3D" id="2.40.170.20">
    <property type="entry name" value="TonB-dependent receptor, beta-barrel domain"/>
    <property type="match status" value="1"/>
</dbReference>
<evidence type="ECO:0000256" key="3">
    <source>
        <dbReference type="ARBA" id="ARBA00022448"/>
    </source>
</evidence>
<dbReference type="Pfam" id="PF07715">
    <property type="entry name" value="Plug"/>
    <property type="match status" value="1"/>
</dbReference>
<evidence type="ECO:0000259" key="19">
    <source>
        <dbReference type="Pfam" id="PF00593"/>
    </source>
</evidence>
<dbReference type="EMBL" id="RSFA01000027">
    <property type="protein sequence ID" value="RSD31615.1"/>
    <property type="molecule type" value="Genomic_DNA"/>
</dbReference>
<dbReference type="InterPro" id="IPR039426">
    <property type="entry name" value="TonB-dep_rcpt-like"/>
</dbReference>
<feature type="domain" description="TonB-dependent receptor-like beta-barrel" evidence="19">
    <location>
        <begin position="229"/>
        <end position="649"/>
    </location>
</feature>
<keyword evidence="7 18" id="KW-0732">Signal</keyword>
<dbReference type="InterPro" id="IPR036942">
    <property type="entry name" value="Beta-barrel_TonB_sf"/>
</dbReference>
<evidence type="ECO:0000256" key="2">
    <source>
        <dbReference type="ARBA" id="ARBA00009810"/>
    </source>
</evidence>
<evidence type="ECO:0000313" key="22">
    <source>
        <dbReference type="Proteomes" id="UP000269041"/>
    </source>
</evidence>
<dbReference type="GO" id="GO:0038023">
    <property type="term" value="F:signaling receptor activity"/>
    <property type="evidence" value="ECO:0007669"/>
    <property type="project" value="InterPro"/>
</dbReference>
<evidence type="ECO:0000256" key="15">
    <source>
        <dbReference type="PROSITE-ProRule" id="PRU10143"/>
    </source>
</evidence>
<dbReference type="GO" id="GO:0015344">
    <property type="term" value="F:siderophore uptake transmembrane transporter activity"/>
    <property type="evidence" value="ECO:0007669"/>
    <property type="project" value="TreeGrafter"/>
</dbReference>
<dbReference type="PANTHER" id="PTHR32552:SF68">
    <property type="entry name" value="FERRICHROME OUTER MEMBRANE TRANSPORTER_PHAGE RECEPTOR"/>
    <property type="match status" value="1"/>
</dbReference>
<dbReference type="PANTHER" id="PTHR32552">
    <property type="entry name" value="FERRICHROME IRON RECEPTOR-RELATED"/>
    <property type="match status" value="1"/>
</dbReference>
<evidence type="ECO:0000256" key="10">
    <source>
        <dbReference type="ARBA" id="ARBA00023077"/>
    </source>
</evidence>
<evidence type="ECO:0000256" key="7">
    <source>
        <dbReference type="ARBA" id="ARBA00022729"/>
    </source>
</evidence>
<dbReference type="Pfam" id="PF00593">
    <property type="entry name" value="TonB_dep_Rec_b-barrel"/>
    <property type="match status" value="1"/>
</dbReference>
<keyword evidence="13 14" id="KW-0998">Cell outer membrane</keyword>
<reference evidence="21 22" key="1">
    <citation type="submission" date="2018-12" db="EMBL/GenBank/DDBJ databases">
        <title>Genomic taxonomy of the Vibrionaceae family.</title>
        <authorList>
            <person name="Gomez-Gil B."/>
            <person name="Enciso-Ibarra K."/>
        </authorList>
    </citation>
    <scope>NUCLEOTIDE SEQUENCE [LARGE SCALE GENOMIC DNA]</scope>
    <source>
        <strain evidence="21 22">CAIM 594</strain>
    </source>
</reference>
<feature type="chain" id="PRO_5019317214" evidence="18">
    <location>
        <begin position="24"/>
        <end position="680"/>
    </location>
</feature>
<dbReference type="RefSeq" id="WP_125320726.1">
    <property type="nucleotide sequence ID" value="NZ_AP024889.1"/>
</dbReference>